<protein>
    <submittedName>
        <fullName evidence="1">Uncharacterized protein</fullName>
    </submittedName>
</protein>
<evidence type="ECO:0000313" key="1">
    <source>
        <dbReference type="EMBL" id="GFU35954.1"/>
    </source>
</evidence>
<name>A0A8X6QTQ9_NEPPI</name>
<proteinExistence type="predicted"/>
<gene>
    <name evidence="1" type="ORF">NPIL_507151</name>
</gene>
<organism evidence="1 2">
    <name type="scientific">Nephila pilipes</name>
    <name type="common">Giant wood spider</name>
    <name type="synonym">Nephila maculata</name>
    <dbReference type="NCBI Taxonomy" id="299642"/>
    <lineage>
        <taxon>Eukaryota</taxon>
        <taxon>Metazoa</taxon>
        <taxon>Ecdysozoa</taxon>
        <taxon>Arthropoda</taxon>
        <taxon>Chelicerata</taxon>
        <taxon>Arachnida</taxon>
        <taxon>Araneae</taxon>
        <taxon>Araneomorphae</taxon>
        <taxon>Entelegynae</taxon>
        <taxon>Araneoidea</taxon>
        <taxon>Nephilidae</taxon>
        <taxon>Nephila</taxon>
    </lineage>
</organism>
<dbReference type="EMBL" id="BMAW01130657">
    <property type="protein sequence ID" value="GFU35954.1"/>
    <property type="molecule type" value="Genomic_DNA"/>
</dbReference>
<comment type="caution">
    <text evidence="1">The sequence shown here is derived from an EMBL/GenBank/DDBJ whole genome shotgun (WGS) entry which is preliminary data.</text>
</comment>
<reference evidence="1" key="1">
    <citation type="submission" date="2020-08" db="EMBL/GenBank/DDBJ databases">
        <title>Multicomponent nature underlies the extraordinary mechanical properties of spider dragline silk.</title>
        <authorList>
            <person name="Kono N."/>
            <person name="Nakamura H."/>
            <person name="Mori M."/>
            <person name="Yoshida Y."/>
            <person name="Ohtoshi R."/>
            <person name="Malay A.D."/>
            <person name="Moran D.A.P."/>
            <person name="Tomita M."/>
            <person name="Numata K."/>
            <person name="Arakawa K."/>
        </authorList>
    </citation>
    <scope>NUCLEOTIDE SEQUENCE</scope>
</reference>
<sequence>MVHSLSLQTPPHRLQQWTENPHPMFNKLAYNVITSISTEAVRVLAPKGSFSPQLARPLSAACYCTCTVELPFPGYLDTARQKWVSP</sequence>
<keyword evidence="2" id="KW-1185">Reference proteome</keyword>
<accession>A0A8X6QTQ9</accession>
<evidence type="ECO:0000313" key="2">
    <source>
        <dbReference type="Proteomes" id="UP000887013"/>
    </source>
</evidence>
<dbReference type="AlphaFoldDB" id="A0A8X6QTQ9"/>
<dbReference type="Proteomes" id="UP000887013">
    <property type="component" value="Unassembled WGS sequence"/>
</dbReference>